<organism evidence="1 2">
    <name type="scientific">Durusdinium trenchii</name>
    <dbReference type="NCBI Taxonomy" id="1381693"/>
    <lineage>
        <taxon>Eukaryota</taxon>
        <taxon>Sar</taxon>
        <taxon>Alveolata</taxon>
        <taxon>Dinophyceae</taxon>
        <taxon>Suessiales</taxon>
        <taxon>Symbiodiniaceae</taxon>
        <taxon>Durusdinium</taxon>
    </lineage>
</organism>
<accession>A0ABP0N8M7</accession>
<dbReference type="Proteomes" id="UP001642464">
    <property type="component" value="Unassembled WGS sequence"/>
</dbReference>
<proteinExistence type="predicted"/>
<evidence type="ECO:0000313" key="1">
    <source>
        <dbReference type="EMBL" id="CAK9060150.1"/>
    </source>
</evidence>
<keyword evidence="1" id="KW-0489">Methyltransferase</keyword>
<evidence type="ECO:0000313" key="2">
    <source>
        <dbReference type="Proteomes" id="UP001642464"/>
    </source>
</evidence>
<protein>
    <submittedName>
        <fullName evidence="1">Ribosomal RNA small subunit methyltransferase B</fullName>
    </submittedName>
</protein>
<dbReference type="EMBL" id="CAXAMM010027069">
    <property type="protein sequence ID" value="CAK9060150.1"/>
    <property type="molecule type" value="Genomic_DNA"/>
</dbReference>
<comment type="caution">
    <text evidence="1">The sequence shown here is derived from an EMBL/GenBank/DDBJ whole genome shotgun (WGS) entry which is preliminary data.</text>
</comment>
<keyword evidence="2" id="KW-1185">Reference proteome</keyword>
<gene>
    <name evidence="1" type="ORF">SCF082_LOCUS31728</name>
</gene>
<dbReference type="GO" id="GO:0008168">
    <property type="term" value="F:methyltransferase activity"/>
    <property type="evidence" value="ECO:0007669"/>
    <property type="project" value="UniProtKB-KW"/>
</dbReference>
<keyword evidence="1" id="KW-0808">Transferase</keyword>
<sequence>MSPDESIEFMVSLRRRDGELVGLKTMPIHALEDGCFKNYKVLGVSGVIERVNQVTRKYPNLETQEQLVLPGDFIVSVNGKTDETEMKSLLHTERKLWLKVRREPHVETSTDPLQMYVAIEYDAKEPELGYLAVARGQTVQVLLSTRTSAEERNTYKCDYVFGWHMDKSKDDGGWLPIDVLRAG</sequence>
<name>A0ABP0N8M7_9DINO</name>
<reference evidence="1 2" key="1">
    <citation type="submission" date="2024-02" db="EMBL/GenBank/DDBJ databases">
        <authorList>
            <person name="Chen Y."/>
            <person name="Shah S."/>
            <person name="Dougan E. K."/>
            <person name="Thang M."/>
            <person name="Chan C."/>
        </authorList>
    </citation>
    <scope>NUCLEOTIDE SEQUENCE [LARGE SCALE GENOMIC DNA]</scope>
</reference>
<dbReference type="GO" id="GO:0032259">
    <property type="term" value="P:methylation"/>
    <property type="evidence" value="ECO:0007669"/>
    <property type="project" value="UniProtKB-KW"/>
</dbReference>